<evidence type="ECO:0000256" key="1">
    <source>
        <dbReference type="ARBA" id="ARBA00006096"/>
    </source>
</evidence>
<comment type="caution">
    <text evidence="4">The sequence shown here is derived from an EMBL/GenBank/DDBJ whole genome shotgun (WGS) entry which is preliminary data.</text>
</comment>
<sequence>MCAPRRGQLPRGRPLCAARWAVVSRTQVTRNEEPVAGPPESTTSTEADDDDGVAVPATEAAPAAAPPAAAPPAAEPPAAEPASAKRRPRARTAAAALAAVLLVSGYAAADTADAVPGVLTLSPPPTVPGPPPAPGAAAEPAAPAALGALDPAAPRPDPGALAAAVGPLLGAAALRGSATASVVDATTGQVLLDDGAATPQEPASVAKLLTAAAALRVLGPDATIPTRVVAGAQPGQVVLVGGGDQLLAAGRGDPDAVVGRAGLADLADAVADSLRQRGAAAGSTVSVTLDDSLTGGSPQVEAGWGTGDIAAGYVAPLTSLAIDAGRLVPGRYAARSNDPGLDAARAFAGLLGQRGFTVAPAVERGGPASTGGALLGEVRSAPVADVVAQALAESDNTVAEGLARLVGAASGAPPGFASSAQAVMAAVSAADVDTTGAVLADGSGLGSGSAVPAAVFTSLLSAAAREPELRPLLPALPVGGLSGTLEERFGQPGAAGAAGLVRAKTGSLTGVTSLVGTVVDADGRLLAFAVLADATGPTPAARDAVDAVAAALATCGCGAATT</sequence>
<keyword evidence="2" id="KW-0378">Hydrolase</keyword>
<dbReference type="SUPFAM" id="SSF56601">
    <property type="entry name" value="beta-lactamase/transpeptidase-like"/>
    <property type="match status" value="1"/>
</dbReference>
<dbReference type="AlphaFoldDB" id="A0A316A8K5"/>
<dbReference type="PRINTS" id="PR00922">
    <property type="entry name" value="DADACBPTASE3"/>
</dbReference>
<reference evidence="4 5" key="1">
    <citation type="submission" date="2018-03" db="EMBL/GenBank/DDBJ databases">
        <title>Genomic Encyclopedia of Archaeal and Bacterial Type Strains, Phase II (KMG-II): from individual species to whole genera.</title>
        <authorList>
            <person name="Goeker M."/>
        </authorList>
    </citation>
    <scope>NUCLEOTIDE SEQUENCE [LARGE SCALE GENOMIC DNA]</scope>
    <source>
        <strain evidence="4 5">DSM 44889</strain>
    </source>
</reference>
<dbReference type="Gene3D" id="3.40.710.10">
    <property type="entry name" value="DD-peptidase/beta-lactamase superfamily"/>
    <property type="match status" value="2"/>
</dbReference>
<dbReference type="GO" id="GO:0004185">
    <property type="term" value="F:serine-type carboxypeptidase activity"/>
    <property type="evidence" value="ECO:0007669"/>
    <property type="project" value="InterPro"/>
</dbReference>
<evidence type="ECO:0000256" key="2">
    <source>
        <dbReference type="ARBA" id="ARBA00022801"/>
    </source>
</evidence>
<feature type="compositionally biased region" description="Low complexity" evidence="3">
    <location>
        <begin position="54"/>
        <end position="63"/>
    </location>
</feature>
<dbReference type="InterPro" id="IPR012338">
    <property type="entry name" value="Beta-lactam/transpept-like"/>
</dbReference>
<dbReference type="InterPro" id="IPR000667">
    <property type="entry name" value="Peptidase_S13"/>
</dbReference>
<dbReference type="EMBL" id="QGDQ01000013">
    <property type="protein sequence ID" value="PWJ53310.1"/>
    <property type="molecule type" value="Genomic_DNA"/>
</dbReference>
<dbReference type="GO" id="GO:0000270">
    <property type="term" value="P:peptidoglycan metabolic process"/>
    <property type="evidence" value="ECO:0007669"/>
    <property type="project" value="TreeGrafter"/>
</dbReference>
<feature type="region of interest" description="Disordered" evidence="3">
    <location>
        <begin position="25"/>
        <end position="87"/>
    </location>
</feature>
<dbReference type="Pfam" id="PF02113">
    <property type="entry name" value="Peptidase_S13"/>
    <property type="match status" value="2"/>
</dbReference>
<evidence type="ECO:0000313" key="4">
    <source>
        <dbReference type="EMBL" id="PWJ53310.1"/>
    </source>
</evidence>
<dbReference type="Proteomes" id="UP000245469">
    <property type="component" value="Unassembled WGS sequence"/>
</dbReference>
<feature type="compositionally biased region" description="Pro residues" evidence="3">
    <location>
        <begin position="64"/>
        <end position="79"/>
    </location>
</feature>
<dbReference type="PANTHER" id="PTHR30023:SF0">
    <property type="entry name" value="PENICILLIN-SENSITIVE CARBOXYPEPTIDASE A"/>
    <property type="match status" value="1"/>
</dbReference>
<evidence type="ECO:0000313" key="5">
    <source>
        <dbReference type="Proteomes" id="UP000245469"/>
    </source>
</evidence>
<dbReference type="NCBIfam" id="TIGR00666">
    <property type="entry name" value="PBP4"/>
    <property type="match status" value="1"/>
</dbReference>
<comment type="similarity">
    <text evidence="1">Belongs to the peptidase S13 family.</text>
</comment>
<keyword evidence="4" id="KW-0121">Carboxypeptidase</keyword>
<name>A0A316A8K5_9ACTN</name>
<proteinExistence type="inferred from homology"/>
<dbReference type="GO" id="GO:0006508">
    <property type="term" value="P:proteolysis"/>
    <property type="evidence" value="ECO:0007669"/>
    <property type="project" value="InterPro"/>
</dbReference>
<protein>
    <submittedName>
        <fullName evidence="4">D-alanyl-D-alanine carboxypeptidase/D-alanyl-D-alanine-endopeptidase (Penicillin-binding protein 4)</fullName>
    </submittedName>
</protein>
<dbReference type="PANTHER" id="PTHR30023">
    <property type="entry name" value="D-ALANYL-D-ALANINE CARBOXYPEPTIDASE"/>
    <property type="match status" value="1"/>
</dbReference>
<keyword evidence="4" id="KW-0645">Protease</keyword>
<evidence type="ECO:0000256" key="3">
    <source>
        <dbReference type="SAM" id="MobiDB-lite"/>
    </source>
</evidence>
<organism evidence="4 5">
    <name type="scientific">Quadrisphaera granulorum</name>
    <dbReference type="NCBI Taxonomy" id="317664"/>
    <lineage>
        <taxon>Bacteria</taxon>
        <taxon>Bacillati</taxon>
        <taxon>Actinomycetota</taxon>
        <taxon>Actinomycetes</taxon>
        <taxon>Kineosporiales</taxon>
        <taxon>Kineosporiaceae</taxon>
        <taxon>Quadrisphaera</taxon>
    </lineage>
</organism>
<gene>
    <name evidence="4" type="ORF">BXY45_11368</name>
</gene>
<keyword evidence="5" id="KW-1185">Reference proteome</keyword>
<accession>A0A316A8K5</accession>